<evidence type="ECO:0008006" key="5">
    <source>
        <dbReference type="Google" id="ProtNLM"/>
    </source>
</evidence>
<evidence type="ECO:0000313" key="3">
    <source>
        <dbReference type="Proteomes" id="UP000494201"/>
    </source>
</evidence>
<dbReference type="EMBL" id="CABVLY010000009">
    <property type="protein sequence ID" value="VVU50135.1"/>
    <property type="molecule type" value="Genomic_DNA"/>
</dbReference>
<evidence type="ECO:0000313" key="4">
    <source>
        <dbReference type="Proteomes" id="UP000755577"/>
    </source>
</evidence>
<proteinExistence type="predicted"/>
<reference evidence="1 4" key="2">
    <citation type="submission" date="2021-02" db="EMBL/GenBank/DDBJ databases">
        <title>Draft genome of the type strains Burkholderia anthina DSM16086.</title>
        <authorList>
            <person name="Hertel R."/>
            <person name="Meissner J."/>
            <person name="Poehlein A."/>
            <person name="Daniel R."/>
            <person name="Commichau F.M."/>
        </authorList>
    </citation>
    <scope>NUCLEOTIDE SEQUENCE [LARGE SCALE GENOMIC DNA]</scope>
    <source>
        <strain evidence="1 4">DSM 16086</strain>
    </source>
</reference>
<accession>A0A6P2G952</accession>
<keyword evidence="4" id="KW-1185">Reference proteome</keyword>
<evidence type="ECO:0000313" key="2">
    <source>
        <dbReference type="EMBL" id="VVU50135.1"/>
    </source>
</evidence>
<evidence type="ECO:0000313" key="1">
    <source>
        <dbReference type="EMBL" id="MBM2765048.1"/>
    </source>
</evidence>
<dbReference type="GeneID" id="56500887"/>
<organism evidence="2 3">
    <name type="scientific">Burkholderia anthina</name>
    <dbReference type="NCBI Taxonomy" id="179879"/>
    <lineage>
        <taxon>Bacteria</taxon>
        <taxon>Pseudomonadati</taxon>
        <taxon>Pseudomonadota</taxon>
        <taxon>Betaproteobacteria</taxon>
        <taxon>Burkholderiales</taxon>
        <taxon>Burkholderiaceae</taxon>
        <taxon>Burkholderia</taxon>
        <taxon>Burkholderia cepacia complex</taxon>
    </lineage>
</organism>
<sequence>MKIWQSVIDEGAGYLFSLSDSLSITETKFPGMLASVANGAMIIASDYSGQHKEATHEAYSFLVTTDLALNEWLPLLQEFRERWLPDGRRISFKKLNEPVRWRALPAFLEAAGKLSGNLITVLIDRRVGSFIDGGSESALEVFPDCFPPHTKYGTVEKMLRLASFVALILSGLRRENQPSVWISDHDETLDSHEKCEGFARLATYLTFGLTGWKNAADHLFGTTESPTAPYWSEDIAALADLAAGAYCQMSNHLPTFLGKEAWQVLVAPGDVESQRARTIGDWLATSNSALKHVLLRLEPDGRGEVRSSAQAFSGKLQYFLETPSANQPST</sequence>
<dbReference type="AlphaFoldDB" id="A0A6P2G952"/>
<gene>
    <name evidence="2" type="ORF">BAN20980_02845</name>
    <name evidence="1" type="ORF">JQK92_01240</name>
</gene>
<dbReference type="Proteomes" id="UP000494201">
    <property type="component" value="Unassembled WGS sequence"/>
</dbReference>
<dbReference type="EMBL" id="JAFCIQ010000001">
    <property type="protein sequence ID" value="MBM2765048.1"/>
    <property type="molecule type" value="Genomic_DNA"/>
</dbReference>
<reference evidence="2 3" key="1">
    <citation type="submission" date="2019-09" db="EMBL/GenBank/DDBJ databases">
        <authorList>
            <person name="Depoorter E."/>
        </authorList>
    </citation>
    <scope>NUCLEOTIDE SEQUENCE [LARGE SCALE GENOMIC DNA]</scope>
    <source>
        <strain evidence="2">LMG 20980</strain>
    </source>
</reference>
<dbReference type="Proteomes" id="UP000755577">
    <property type="component" value="Unassembled WGS sequence"/>
</dbReference>
<name>A0A6P2G952_9BURK</name>
<dbReference type="RefSeq" id="WP_174926486.1">
    <property type="nucleotide sequence ID" value="NZ_CABVLY010000009.1"/>
</dbReference>
<protein>
    <recommendedName>
        <fullName evidence="5">DUF3800 domain-containing protein</fullName>
    </recommendedName>
</protein>